<proteinExistence type="predicted"/>
<dbReference type="OrthoDB" id="9976481at2"/>
<sequence length="184" mass="21395">MTAAQLADYFYFDKKHPQECAYRVIRKLSQRGLAMSWQGMVCRLELNEPLLRWSPGSIIPEISQIAWQNEKRWKMAVPTRTICITATAQAVAEYGGHCREPRPREVEHDINLAEVFLRLDAQSTLEGLQLTPEDSIPHDNQKRPDALLERNGEQIVIDLLGRGYSKQKIQTLWQHYREVPLELW</sequence>
<dbReference type="EMBL" id="CP042913">
    <property type="protein sequence ID" value="QEG36212.1"/>
    <property type="molecule type" value="Genomic_DNA"/>
</dbReference>
<name>A0A5B9QFA0_9BACT</name>
<reference evidence="1 2" key="1">
    <citation type="submission" date="2019-08" db="EMBL/GenBank/DDBJ databases">
        <title>Deep-cultivation of Planctomycetes and their phenomic and genomic characterization uncovers novel biology.</title>
        <authorList>
            <person name="Wiegand S."/>
            <person name="Jogler M."/>
            <person name="Boedeker C."/>
            <person name="Pinto D."/>
            <person name="Vollmers J."/>
            <person name="Rivas-Marin E."/>
            <person name="Kohn T."/>
            <person name="Peeters S.H."/>
            <person name="Heuer A."/>
            <person name="Rast P."/>
            <person name="Oberbeckmann S."/>
            <person name="Bunk B."/>
            <person name="Jeske O."/>
            <person name="Meyerdierks A."/>
            <person name="Storesund J.E."/>
            <person name="Kallscheuer N."/>
            <person name="Luecker S."/>
            <person name="Lage O.M."/>
            <person name="Pohl T."/>
            <person name="Merkel B.J."/>
            <person name="Hornburger P."/>
            <person name="Mueller R.-W."/>
            <person name="Bruemmer F."/>
            <person name="Labrenz M."/>
            <person name="Spormann A.M."/>
            <person name="Op den Camp H."/>
            <person name="Overmann J."/>
            <person name="Amann R."/>
            <person name="Jetten M.S.M."/>
            <person name="Mascher T."/>
            <person name="Medema M.H."/>
            <person name="Devos D.P."/>
            <person name="Kaster A.-K."/>
            <person name="Ovreas L."/>
            <person name="Rohde M."/>
            <person name="Galperin M.Y."/>
            <person name="Jogler C."/>
        </authorList>
    </citation>
    <scope>NUCLEOTIDE SEQUENCE [LARGE SCALE GENOMIC DNA]</scope>
    <source>
        <strain evidence="1 2">Pr1d</strain>
    </source>
</reference>
<protein>
    <submittedName>
        <fullName evidence="1">Uncharacterized protein</fullName>
    </submittedName>
</protein>
<dbReference type="RefSeq" id="WP_148074588.1">
    <property type="nucleotide sequence ID" value="NZ_CP042913.1"/>
</dbReference>
<evidence type="ECO:0000313" key="1">
    <source>
        <dbReference type="EMBL" id="QEG36212.1"/>
    </source>
</evidence>
<gene>
    <name evidence="1" type="ORF">Pr1d_35240</name>
</gene>
<accession>A0A5B9QFA0</accession>
<dbReference type="AlphaFoldDB" id="A0A5B9QFA0"/>
<evidence type="ECO:0000313" key="2">
    <source>
        <dbReference type="Proteomes" id="UP000323917"/>
    </source>
</evidence>
<organism evidence="1 2">
    <name type="scientific">Bythopirellula goksoeyrii</name>
    <dbReference type="NCBI Taxonomy" id="1400387"/>
    <lineage>
        <taxon>Bacteria</taxon>
        <taxon>Pseudomonadati</taxon>
        <taxon>Planctomycetota</taxon>
        <taxon>Planctomycetia</taxon>
        <taxon>Pirellulales</taxon>
        <taxon>Lacipirellulaceae</taxon>
        <taxon>Bythopirellula</taxon>
    </lineage>
</organism>
<keyword evidence="2" id="KW-1185">Reference proteome</keyword>
<dbReference type="Proteomes" id="UP000323917">
    <property type="component" value="Chromosome"/>
</dbReference>
<dbReference type="KEGG" id="bgok:Pr1d_35240"/>